<feature type="transmembrane region" description="Helical" evidence="14">
    <location>
        <begin position="35"/>
        <end position="58"/>
    </location>
</feature>
<dbReference type="Pfam" id="PF00512">
    <property type="entry name" value="HisKA"/>
    <property type="match status" value="1"/>
</dbReference>
<evidence type="ECO:0000256" key="10">
    <source>
        <dbReference type="ARBA" id="ARBA00022840"/>
    </source>
</evidence>
<evidence type="ECO:0000256" key="7">
    <source>
        <dbReference type="ARBA" id="ARBA00022692"/>
    </source>
</evidence>
<keyword evidence="6" id="KW-0808">Transferase</keyword>
<dbReference type="SUPFAM" id="SSF55874">
    <property type="entry name" value="ATPase domain of HSP90 chaperone/DNA topoisomerase II/histidine kinase"/>
    <property type="match status" value="1"/>
</dbReference>
<evidence type="ECO:0000256" key="8">
    <source>
        <dbReference type="ARBA" id="ARBA00022741"/>
    </source>
</evidence>
<dbReference type="InterPro" id="IPR036890">
    <property type="entry name" value="HATPase_C_sf"/>
</dbReference>
<evidence type="ECO:0000256" key="1">
    <source>
        <dbReference type="ARBA" id="ARBA00000085"/>
    </source>
</evidence>
<dbReference type="CDD" id="cd00082">
    <property type="entry name" value="HisKA"/>
    <property type="match status" value="1"/>
</dbReference>
<keyword evidence="13 14" id="KW-0472">Membrane</keyword>
<dbReference type="PROSITE" id="PS50109">
    <property type="entry name" value="HIS_KIN"/>
    <property type="match status" value="1"/>
</dbReference>
<comment type="catalytic activity">
    <reaction evidence="1">
        <text>ATP + protein L-histidine = ADP + protein N-phospho-L-histidine.</text>
        <dbReference type="EC" id="2.7.13.3"/>
    </reaction>
</comment>
<evidence type="ECO:0000256" key="5">
    <source>
        <dbReference type="ARBA" id="ARBA00022553"/>
    </source>
</evidence>
<feature type="domain" description="Histidine kinase" evidence="15">
    <location>
        <begin position="355"/>
        <end position="570"/>
    </location>
</feature>
<evidence type="ECO:0000259" key="15">
    <source>
        <dbReference type="PROSITE" id="PS50109"/>
    </source>
</evidence>
<dbReference type="InterPro" id="IPR005467">
    <property type="entry name" value="His_kinase_dom"/>
</dbReference>
<keyword evidence="11 14" id="KW-1133">Transmembrane helix</keyword>
<dbReference type="SMART" id="SM00387">
    <property type="entry name" value="HATPase_c"/>
    <property type="match status" value="1"/>
</dbReference>
<keyword evidence="10" id="KW-0067">ATP-binding</keyword>
<dbReference type="InterPro" id="IPR036097">
    <property type="entry name" value="HisK_dim/P_sf"/>
</dbReference>
<keyword evidence="5" id="KW-0597">Phosphoprotein</keyword>
<evidence type="ECO:0000256" key="11">
    <source>
        <dbReference type="ARBA" id="ARBA00022989"/>
    </source>
</evidence>
<dbReference type="PANTHER" id="PTHR43065:SF46">
    <property type="entry name" value="C4-DICARBOXYLATE TRANSPORT SENSOR PROTEIN DCTB"/>
    <property type="match status" value="1"/>
</dbReference>
<gene>
    <name evidence="16" type="ordered locus">Dde_0320</name>
</gene>
<protein>
    <recommendedName>
        <fullName evidence="3">histidine kinase</fullName>
        <ecNumber evidence="3">2.7.13.3</ecNumber>
    </recommendedName>
</protein>
<keyword evidence="9 16" id="KW-0418">Kinase</keyword>
<dbReference type="PRINTS" id="PR00344">
    <property type="entry name" value="BCTRLSENSOR"/>
</dbReference>
<keyword evidence="7 14" id="KW-0812">Transmembrane</keyword>
<dbReference type="GO" id="GO:0005524">
    <property type="term" value="F:ATP binding"/>
    <property type="evidence" value="ECO:0007669"/>
    <property type="project" value="UniProtKB-KW"/>
</dbReference>
<dbReference type="Pfam" id="PF02518">
    <property type="entry name" value="HATPase_c"/>
    <property type="match status" value="1"/>
</dbReference>
<keyword evidence="12" id="KW-0902">Two-component regulatory system</keyword>
<dbReference type="GO" id="GO:0000155">
    <property type="term" value="F:phosphorelay sensor kinase activity"/>
    <property type="evidence" value="ECO:0007669"/>
    <property type="project" value="InterPro"/>
</dbReference>
<evidence type="ECO:0000256" key="4">
    <source>
        <dbReference type="ARBA" id="ARBA00022475"/>
    </source>
</evidence>
<dbReference type="KEGG" id="dde:Dde_0320"/>
<organism evidence="16 17">
    <name type="scientific">Oleidesulfovibrio alaskensis (strain ATCC BAA-1058 / DSM 17464 / G20)</name>
    <name type="common">Desulfovibrio alaskensis</name>
    <dbReference type="NCBI Taxonomy" id="207559"/>
    <lineage>
        <taxon>Bacteria</taxon>
        <taxon>Pseudomonadati</taxon>
        <taxon>Thermodesulfobacteriota</taxon>
        <taxon>Desulfovibrionia</taxon>
        <taxon>Desulfovibrionales</taxon>
        <taxon>Desulfovibrionaceae</taxon>
        <taxon>Oleidesulfovibrio</taxon>
    </lineage>
</organism>
<dbReference type="InterPro" id="IPR003661">
    <property type="entry name" value="HisK_dim/P_dom"/>
</dbReference>
<evidence type="ECO:0000256" key="14">
    <source>
        <dbReference type="SAM" id="Phobius"/>
    </source>
</evidence>
<evidence type="ECO:0000313" key="17">
    <source>
        <dbReference type="Proteomes" id="UP000002710"/>
    </source>
</evidence>
<keyword evidence="17" id="KW-1185">Reference proteome</keyword>
<dbReference type="EMBL" id="CP000112">
    <property type="protein sequence ID" value="ABB37121.1"/>
    <property type="molecule type" value="Genomic_DNA"/>
</dbReference>
<dbReference type="Gene3D" id="3.30.565.10">
    <property type="entry name" value="Histidine kinase-like ATPase, C-terminal domain"/>
    <property type="match status" value="1"/>
</dbReference>
<dbReference type="SMART" id="SM00388">
    <property type="entry name" value="HisKA"/>
    <property type="match status" value="1"/>
</dbReference>
<feature type="transmembrane region" description="Helical" evidence="14">
    <location>
        <begin position="300"/>
        <end position="323"/>
    </location>
</feature>
<dbReference type="InterPro" id="IPR033479">
    <property type="entry name" value="dCache_1"/>
</dbReference>
<comment type="subcellular location">
    <subcellularLocation>
        <location evidence="2">Cell membrane</location>
        <topology evidence="2">Multi-pass membrane protein</topology>
    </subcellularLocation>
</comment>
<dbReference type="RefSeq" id="WP_011366462.1">
    <property type="nucleotide sequence ID" value="NC_007519.1"/>
</dbReference>
<dbReference type="Gene3D" id="1.10.287.130">
    <property type="match status" value="1"/>
</dbReference>
<accession>Q316M5</accession>
<name>Q316M5_OLEA2</name>
<dbReference type="SUPFAM" id="SSF47384">
    <property type="entry name" value="Homodimeric domain of signal transducing histidine kinase"/>
    <property type="match status" value="1"/>
</dbReference>
<reference evidence="16 17" key="1">
    <citation type="journal article" date="2011" name="J. Bacteriol.">
        <title>Complete genome sequence and updated annotation of Desulfovibrio alaskensis G20.</title>
        <authorList>
            <person name="Hauser L.J."/>
            <person name="Land M.L."/>
            <person name="Brown S.D."/>
            <person name="Larimer F."/>
            <person name="Keller K.L."/>
            <person name="Rapp-Giles B.J."/>
            <person name="Price M.N."/>
            <person name="Lin M."/>
            <person name="Bruce D.C."/>
            <person name="Detter J.C."/>
            <person name="Tapia R."/>
            <person name="Han C.S."/>
            <person name="Goodwin L.A."/>
            <person name="Cheng J.F."/>
            <person name="Pitluck S."/>
            <person name="Copeland A."/>
            <person name="Lucas S."/>
            <person name="Nolan M."/>
            <person name="Lapidus A.L."/>
            <person name="Palumbo A.V."/>
            <person name="Wall J.D."/>
        </authorList>
    </citation>
    <scope>NUCLEOTIDE SEQUENCE [LARGE SCALE GENOMIC DNA]</scope>
    <source>
        <strain evidence="17">ATCC BAA 1058 / DSM 17464 / G20</strain>
    </source>
</reference>
<sequence>MEQQHCSRQGWLVRLFDPLGGTQSSQRYYYLRRNIIILIVSVSVVPLALMAAINFFMYQDSLKNQAESQVRTLINKTRHSFELFLHERLASVAFIAGAYTYDQLKDEKALNRVYHAAKKELAGFVDFGLINANGTQVSYVGPYDLKNKDYSGQDWFQQVRVRGTYISDVFMGYRGIPHVAIAVEHLDEDGARWVVRATINTDRFEELIAAMGLGSQSDAFLINRAGVMQTDSRHFGKVLEKAAITVGPGTHQPEVVESTGLNGQKIFVGHVNFGNPELTLVLVQPISVAYKAWNKLRMEMLTLFLGSTVLIVFVVWALTGVLVRRIREADDKRAAAFREVEHAHKLSSIGRLAAGVAHEINNPLAIINEKAGLMNDLMEHGNDEIIRAKFPELVASVLQSVSRCRTITHRLLGFARRMEVQVEPLDVNEIVREVLGFLEKESLYRNISLELNLDDDLPRISSDRGQLQQVFLNIINNAIAAVDNGGRVQITTRSVDLDTVAVLITDNGVGMSDEVLSHIFEPFFTTKGAEGTGLGLAITYGIVQKLGGRIAVASEEGKGSTFTIELPKRAKPQEES</sequence>
<dbReference type="Gene3D" id="3.30.450.20">
    <property type="entry name" value="PAS domain"/>
    <property type="match status" value="1"/>
</dbReference>
<dbReference type="EC" id="2.7.13.3" evidence="3"/>
<dbReference type="eggNOG" id="COG4191">
    <property type="taxonomic scope" value="Bacteria"/>
</dbReference>
<dbReference type="STRING" id="207559.Dde_0320"/>
<keyword evidence="8" id="KW-0547">Nucleotide-binding</keyword>
<dbReference type="Proteomes" id="UP000002710">
    <property type="component" value="Chromosome"/>
</dbReference>
<keyword evidence="4" id="KW-1003">Cell membrane</keyword>
<dbReference type="InterPro" id="IPR004358">
    <property type="entry name" value="Sig_transdc_His_kin-like_C"/>
</dbReference>
<evidence type="ECO:0000256" key="12">
    <source>
        <dbReference type="ARBA" id="ARBA00023012"/>
    </source>
</evidence>
<evidence type="ECO:0000313" key="16">
    <source>
        <dbReference type="EMBL" id="ABB37121.1"/>
    </source>
</evidence>
<evidence type="ECO:0000256" key="13">
    <source>
        <dbReference type="ARBA" id="ARBA00023136"/>
    </source>
</evidence>
<evidence type="ECO:0000256" key="3">
    <source>
        <dbReference type="ARBA" id="ARBA00012438"/>
    </source>
</evidence>
<dbReference type="GO" id="GO:0005886">
    <property type="term" value="C:plasma membrane"/>
    <property type="evidence" value="ECO:0007669"/>
    <property type="project" value="UniProtKB-SubCell"/>
</dbReference>
<dbReference type="PANTHER" id="PTHR43065">
    <property type="entry name" value="SENSOR HISTIDINE KINASE"/>
    <property type="match status" value="1"/>
</dbReference>
<dbReference type="Pfam" id="PF02743">
    <property type="entry name" value="dCache_1"/>
    <property type="match status" value="1"/>
</dbReference>
<dbReference type="AlphaFoldDB" id="Q316M5"/>
<evidence type="ECO:0000256" key="6">
    <source>
        <dbReference type="ARBA" id="ARBA00022679"/>
    </source>
</evidence>
<evidence type="ECO:0000256" key="2">
    <source>
        <dbReference type="ARBA" id="ARBA00004651"/>
    </source>
</evidence>
<dbReference type="HOGENOM" id="CLU_023166_1_0_7"/>
<proteinExistence type="predicted"/>
<evidence type="ECO:0000256" key="9">
    <source>
        <dbReference type="ARBA" id="ARBA00022777"/>
    </source>
</evidence>
<dbReference type="InterPro" id="IPR003594">
    <property type="entry name" value="HATPase_dom"/>
</dbReference>